<reference evidence="2 3" key="1">
    <citation type="journal article" date="2008" name="Proc. Natl. Acad. Sci. U.S.A.">
        <title>Niche adaptation and genome expansion in the chlorophyll d-producing cyanobacterium Acaryochloris marina.</title>
        <authorList>
            <person name="Swingley W.D."/>
            <person name="Chen M."/>
            <person name="Cheung P.C."/>
            <person name="Conrad A.L."/>
            <person name="Dejesa L.C."/>
            <person name="Hao J."/>
            <person name="Honchak B.M."/>
            <person name="Karbach L.E."/>
            <person name="Kurdoglu A."/>
            <person name="Lahiri S."/>
            <person name="Mastrian S.D."/>
            <person name="Miyashita H."/>
            <person name="Page L."/>
            <person name="Ramakrishna P."/>
            <person name="Satoh S."/>
            <person name="Sattley W.M."/>
            <person name="Shimada Y."/>
            <person name="Taylor H.L."/>
            <person name="Tomo T."/>
            <person name="Tsuchiya T."/>
            <person name="Wang Z.T."/>
            <person name="Raymond J."/>
            <person name="Mimuro M."/>
            <person name="Blankenship R.E."/>
            <person name="Touchman J.W."/>
        </authorList>
    </citation>
    <scope>NUCLEOTIDE SEQUENCE [LARGE SCALE GENOMIC DNA]</scope>
    <source>
        <strain evidence="3">MBIC 11017</strain>
    </source>
</reference>
<dbReference type="KEGG" id="amr:AM1_1232"/>
<name>B0C409_ACAM1</name>
<dbReference type="STRING" id="329726.AM1_1232"/>
<keyword evidence="2" id="KW-0223">Dioxygenase</keyword>
<dbReference type="AlphaFoldDB" id="B0C409"/>
<evidence type="ECO:0000313" key="3">
    <source>
        <dbReference type="Proteomes" id="UP000000268"/>
    </source>
</evidence>
<accession>B0C409</accession>
<dbReference type="Gene3D" id="3.10.180.10">
    <property type="entry name" value="2,3-Dihydroxybiphenyl 1,2-Dioxygenase, domain 1"/>
    <property type="match status" value="1"/>
</dbReference>
<sequence length="135" mass="14880">MTNSAATQGAHHIGLTVPDLQQTRTFFVDTLGFKQVGEKPDYPAVFVSDGTIMITLWQAVNPEQATPFDRKNVIGLHHFALKMESLTVLNELHQTLTQTPDVEIEFAPESLGGSPMHHMMCYIPGGIRMEFIAAG</sequence>
<proteinExistence type="predicted"/>
<dbReference type="InterPro" id="IPR037523">
    <property type="entry name" value="VOC_core"/>
</dbReference>
<dbReference type="EMBL" id="CP000828">
    <property type="protein sequence ID" value="ABW26269.1"/>
    <property type="molecule type" value="Genomic_DNA"/>
</dbReference>
<evidence type="ECO:0000313" key="2">
    <source>
        <dbReference type="EMBL" id="ABW26269.1"/>
    </source>
</evidence>
<feature type="domain" description="VOC" evidence="1">
    <location>
        <begin position="9"/>
        <end position="134"/>
    </location>
</feature>
<keyword evidence="3" id="KW-1185">Reference proteome</keyword>
<dbReference type="GO" id="GO:0051213">
    <property type="term" value="F:dioxygenase activity"/>
    <property type="evidence" value="ECO:0007669"/>
    <property type="project" value="UniProtKB-KW"/>
</dbReference>
<dbReference type="InterPro" id="IPR004360">
    <property type="entry name" value="Glyas_Fos-R_dOase_dom"/>
</dbReference>
<dbReference type="OrthoDB" id="9795618at2"/>
<organism evidence="2 3">
    <name type="scientific">Acaryochloris marina (strain MBIC 11017)</name>
    <dbReference type="NCBI Taxonomy" id="329726"/>
    <lineage>
        <taxon>Bacteria</taxon>
        <taxon>Bacillati</taxon>
        <taxon>Cyanobacteriota</taxon>
        <taxon>Cyanophyceae</taxon>
        <taxon>Acaryochloridales</taxon>
        <taxon>Acaryochloridaceae</taxon>
        <taxon>Acaryochloris</taxon>
    </lineage>
</organism>
<evidence type="ECO:0000259" key="1">
    <source>
        <dbReference type="PROSITE" id="PS51819"/>
    </source>
</evidence>
<dbReference type="Proteomes" id="UP000000268">
    <property type="component" value="Chromosome"/>
</dbReference>
<dbReference type="HOGENOM" id="CLU_140939_0_0_3"/>
<dbReference type="RefSeq" id="WP_012161815.1">
    <property type="nucleotide sequence ID" value="NC_009925.1"/>
</dbReference>
<keyword evidence="2" id="KW-0560">Oxidoreductase</keyword>
<protein>
    <submittedName>
        <fullName evidence="2">Glyoxalase/bleomycin resistance protein/dioxygenase</fullName>
    </submittedName>
</protein>
<gene>
    <name evidence="2" type="ordered locus">AM1_1232</name>
</gene>
<dbReference type="Pfam" id="PF00903">
    <property type="entry name" value="Glyoxalase"/>
    <property type="match status" value="1"/>
</dbReference>
<dbReference type="InterPro" id="IPR029068">
    <property type="entry name" value="Glyas_Bleomycin-R_OHBP_Dase"/>
</dbReference>
<dbReference type="SUPFAM" id="SSF54593">
    <property type="entry name" value="Glyoxalase/Bleomycin resistance protein/Dihydroxybiphenyl dioxygenase"/>
    <property type="match status" value="1"/>
</dbReference>
<dbReference type="PROSITE" id="PS51819">
    <property type="entry name" value="VOC"/>
    <property type="match status" value="1"/>
</dbReference>
<dbReference type="eggNOG" id="COG0346">
    <property type="taxonomic scope" value="Bacteria"/>
</dbReference>